<accession>A3DKX0</accession>
<keyword evidence="3" id="KW-1185">Reference proteome</keyword>
<evidence type="ECO:0000256" key="1">
    <source>
        <dbReference type="SAM" id="Phobius"/>
    </source>
</evidence>
<protein>
    <recommendedName>
        <fullName evidence="4">Late embryogenesis abundant protein LEA-2 subgroup domain-containing protein</fullName>
    </recommendedName>
</protein>
<dbReference type="EMBL" id="CP000575">
    <property type="protein sequence ID" value="ABN69280.1"/>
    <property type="molecule type" value="Genomic_DNA"/>
</dbReference>
<sequence>MVVKVISKLWGILTGLIVIGIIIYIGLLWATAQSISAEMKSIETLTFNPTKNKVIVCFRVQVNNTGFLDVSIEKLYYKVYIDKNYLGEGYKENILIKRGINNIDFCLEMDPSDALKIILMRALTTHEKVNVTVQGYIDIPIKSFGYIKLWTLELPYKETYYVEINR</sequence>
<dbReference type="Proteomes" id="UP000000254">
    <property type="component" value="Chromosome"/>
</dbReference>
<name>A3DKX0_STAMF</name>
<reference evidence="2 3" key="2">
    <citation type="journal article" date="2009" name="Stand. Genomic Sci.">
        <title>Complete genome sequence of Staphylothermus marinus Stetter and Fiala 1986 type strain F1.</title>
        <authorList>
            <person name="Anderson I.J."/>
            <person name="Sun H."/>
            <person name="Lapidus A."/>
            <person name="Copeland A."/>
            <person name="Glavina Del Rio T."/>
            <person name="Tice H."/>
            <person name="Dalin E."/>
            <person name="Lucas S."/>
            <person name="Barry K."/>
            <person name="Land M."/>
            <person name="Richardson P."/>
            <person name="Huber H."/>
            <person name="Kyrpides N.C."/>
        </authorList>
    </citation>
    <scope>NUCLEOTIDE SEQUENCE [LARGE SCALE GENOMIC DNA]</scope>
    <source>
        <strain evidence="3">ATCC 43588 / DSM 3639 / JCM 9404 / F1</strain>
    </source>
</reference>
<keyword evidence="1" id="KW-1133">Transmembrane helix</keyword>
<proteinExistence type="predicted"/>
<dbReference type="HOGENOM" id="CLU_1607225_0_0_2"/>
<organism evidence="2 3">
    <name type="scientific">Staphylothermus marinus (strain ATCC 43588 / DSM 3639 / JCM 9404 / F1)</name>
    <dbReference type="NCBI Taxonomy" id="399550"/>
    <lineage>
        <taxon>Archaea</taxon>
        <taxon>Thermoproteota</taxon>
        <taxon>Thermoprotei</taxon>
        <taxon>Desulfurococcales</taxon>
        <taxon>Desulfurococcaceae</taxon>
        <taxon>Staphylothermus</taxon>
    </lineage>
</organism>
<gene>
    <name evidence="2" type="ordered locus">Smar_0167</name>
</gene>
<dbReference type="AlphaFoldDB" id="A3DKX0"/>
<evidence type="ECO:0000313" key="2">
    <source>
        <dbReference type="EMBL" id="ABN69280.1"/>
    </source>
</evidence>
<keyword evidence="1" id="KW-0812">Transmembrane</keyword>
<dbReference type="Gene3D" id="2.60.40.1820">
    <property type="match status" value="1"/>
</dbReference>
<dbReference type="eggNOG" id="arCOG12390">
    <property type="taxonomic scope" value="Archaea"/>
</dbReference>
<reference evidence="3" key="1">
    <citation type="journal article" date="2009" name="BMC Genomics">
        <title>The complete genome sequence of Staphylothermus marinus reveals differences in sulfur metabolism among heterotrophic Crenarchaeota.</title>
        <authorList>
            <person name="Anderson I.J."/>
            <person name="Dharmarajan L."/>
            <person name="Rodriguez J."/>
            <person name="Hooper S."/>
            <person name="Porat I."/>
            <person name="Ulrich L.E."/>
            <person name="Elkins J.G."/>
            <person name="Mavromatis K."/>
            <person name="Sun H."/>
            <person name="Land M."/>
            <person name="Lapidus A."/>
            <person name="Lucas S."/>
            <person name="Barry K."/>
            <person name="Huber H."/>
            <person name="Zhulin I.B."/>
            <person name="Whitman W.B."/>
            <person name="Mukhopadhyay B."/>
            <person name="Woese C."/>
            <person name="Bristow J."/>
            <person name="Kyrpides N."/>
        </authorList>
    </citation>
    <scope>NUCLEOTIDE SEQUENCE [LARGE SCALE GENOMIC DNA]</scope>
    <source>
        <strain evidence="3">ATCC 43588 / DSM 3639 / JCM 9404 / F1</strain>
    </source>
</reference>
<evidence type="ECO:0000313" key="3">
    <source>
        <dbReference type="Proteomes" id="UP000000254"/>
    </source>
</evidence>
<keyword evidence="1" id="KW-0472">Membrane</keyword>
<evidence type="ECO:0008006" key="4">
    <source>
        <dbReference type="Google" id="ProtNLM"/>
    </source>
</evidence>
<feature type="transmembrane region" description="Helical" evidence="1">
    <location>
        <begin position="12"/>
        <end position="32"/>
    </location>
</feature>
<dbReference type="KEGG" id="smr:Smar_0167"/>